<dbReference type="PANTHER" id="PTHR43818:SF11">
    <property type="entry name" value="BCDNA.GH03377"/>
    <property type="match status" value="1"/>
</dbReference>
<dbReference type="SUPFAM" id="SSF55347">
    <property type="entry name" value="Glyceraldehyde-3-phosphate dehydrogenase-like, C-terminal domain"/>
    <property type="match status" value="1"/>
</dbReference>
<feature type="non-terminal residue" evidence="4">
    <location>
        <position position="264"/>
    </location>
</feature>
<dbReference type="InterPro" id="IPR050463">
    <property type="entry name" value="Gfo/Idh/MocA_oxidrdct_glycsds"/>
</dbReference>
<dbReference type="InterPro" id="IPR036291">
    <property type="entry name" value="NAD(P)-bd_dom_sf"/>
</dbReference>
<dbReference type="SUPFAM" id="SSF51735">
    <property type="entry name" value="NAD(P)-binding Rossmann-fold domains"/>
    <property type="match status" value="1"/>
</dbReference>
<evidence type="ECO:0000259" key="3">
    <source>
        <dbReference type="Pfam" id="PF22725"/>
    </source>
</evidence>
<dbReference type="Pfam" id="PF01408">
    <property type="entry name" value="GFO_IDH_MocA"/>
    <property type="match status" value="1"/>
</dbReference>
<protein>
    <recommendedName>
        <fullName evidence="5">Gfo/Idh/MocA-like oxidoreductase N-terminal domain-containing protein</fullName>
    </recommendedName>
</protein>
<dbReference type="PANTHER" id="PTHR43818">
    <property type="entry name" value="BCDNA.GH03377"/>
    <property type="match status" value="1"/>
</dbReference>
<dbReference type="AlphaFoldDB" id="X0W5T6"/>
<dbReference type="InterPro" id="IPR055170">
    <property type="entry name" value="GFO_IDH_MocA-like_dom"/>
</dbReference>
<sequence length="264" mass="29261">MDHPIKVAVIGLGRSGWDIHVQRMRGDERFQITAVADFLQERREEAQAEFGCAAFSDHKELLKAADAELVVVASYSFTHAPIATEALSSGCHVLVEKPIAMSTAQVDRMAAARDAAGKKLFVFFNYRYTKDFRHLKEIMASGLIGDVFEVRIRLLGFSRRNDWQTLRAYGGGVLNNTCPHFLDIALRLLEAPAVETFSDLKLTSDVGDVEDHVKLVLRGANGRIVDLEVSTSCNASEPKWTLLGTRGTLTSDGKTSQIEYFDPK</sequence>
<comment type="caution">
    <text evidence="4">The sequence shown here is derived from an EMBL/GenBank/DDBJ whole genome shotgun (WGS) entry which is preliminary data.</text>
</comment>
<dbReference type="EMBL" id="BARS01027097">
    <property type="protein sequence ID" value="GAG08041.1"/>
    <property type="molecule type" value="Genomic_DNA"/>
</dbReference>
<organism evidence="4">
    <name type="scientific">marine sediment metagenome</name>
    <dbReference type="NCBI Taxonomy" id="412755"/>
    <lineage>
        <taxon>unclassified sequences</taxon>
        <taxon>metagenomes</taxon>
        <taxon>ecological metagenomes</taxon>
    </lineage>
</organism>
<dbReference type="Gene3D" id="3.30.360.10">
    <property type="entry name" value="Dihydrodipicolinate Reductase, domain 2"/>
    <property type="match status" value="1"/>
</dbReference>
<evidence type="ECO:0000313" key="4">
    <source>
        <dbReference type="EMBL" id="GAG08041.1"/>
    </source>
</evidence>
<feature type="domain" description="Gfo/Idh/MocA-like oxidoreductase N-terminal" evidence="2">
    <location>
        <begin position="5"/>
        <end position="123"/>
    </location>
</feature>
<evidence type="ECO:0008006" key="5">
    <source>
        <dbReference type="Google" id="ProtNLM"/>
    </source>
</evidence>
<feature type="domain" description="GFO/IDH/MocA-like oxidoreductase" evidence="3">
    <location>
        <begin position="132"/>
        <end position="249"/>
    </location>
</feature>
<dbReference type="InterPro" id="IPR000683">
    <property type="entry name" value="Gfo/Idh/MocA-like_OxRdtase_N"/>
</dbReference>
<dbReference type="Pfam" id="PF22725">
    <property type="entry name" value="GFO_IDH_MocA_C3"/>
    <property type="match status" value="1"/>
</dbReference>
<accession>X0W5T6</accession>
<evidence type="ECO:0000259" key="2">
    <source>
        <dbReference type="Pfam" id="PF01408"/>
    </source>
</evidence>
<reference evidence="4" key="1">
    <citation type="journal article" date="2014" name="Front. Microbiol.">
        <title>High frequency of phylogenetically diverse reductive dehalogenase-homologous genes in deep subseafloor sedimentary metagenomes.</title>
        <authorList>
            <person name="Kawai M."/>
            <person name="Futagami T."/>
            <person name="Toyoda A."/>
            <person name="Takaki Y."/>
            <person name="Nishi S."/>
            <person name="Hori S."/>
            <person name="Arai W."/>
            <person name="Tsubouchi T."/>
            <person name="Morono Y."/>
            <person name="Uchiyama I."/>
            <person name="Ito T."/>
            <person name="Fujiyama A."/>
            <person name="Inagaki F."/>
            <person name="Takami H."/>
        </authorList>
    </citation>
    <scope>NUCLEOTIDE SEQUENCE</scope>
    <source>
        <strain evidence="4">Expedition CK06-06</strain>
    </source>
</reference>
<dbReference type="GO" id="GO:0000166">
    <property type="term" value="F:nucleotide binding"/>
    <property type="evidence" value="ECO:0007669"/>
    <property type="project" value="InterPro"/>
</dbReference>
<keyword evidence="1" id="KW-0560">Oxidoreductase</keyword>
<name>X0W5T6_9ZZZZ</name>
<dbReference type="Gene3D" id="3.40.50.720">
    <property type="entry name" value="NAD(P)-binding Rossmann-like Domain"/>
    <property type="match status" value="1"/>
</dbReference>
<dbReference type="GO" id="GO:0016491">
    <property type="term" value="F:oxidoreductase activity"/>
    <property type="evidence" value="ECO:0007669"/>
    <property type="project" value="UniProtKB-KW"/>
</dbReference>
<evidence type="ECO:0000256" key="1">
    <source>
        <dbReference type="ARBA" id="ARBA00023002"/>
    </source>
</evidence>
<proteinExistence type="predicted"/>
<gene>
    <name evidence="4" type="ORF">S01H1_42598</name>
</gene>